<evidence type="ECO:0000259" key="5">
    <source>
        <dbReference type="Pfam" id="PF12945"/>
    </source>
</evidence>
<dbReference type="Gene3D" id="2.40.10.220">
    <property type="entry name" value="predicted glycosyltransferase like domains"/>
    <property type="match status" value="1"/>
</dbReference>
<accession>A0ABN4HY39</accession>
<keyword evidence="3" id="KW-0975">Bacterial flagellum</keyword>
<dbReference type="RefSeq" id="WP_053197378.1">
    <property type="nucleotide sequence ID" value="NZ_CP011409.1"/>
</dbReference>
<evidence type="ECO:0000256" key="3">
    <source>
        <dbReference type="ARBA" id="ARBA00023143"/>
    </source>
</evidence>
<dbReference type="SUPFAM" id="SSF141371">
    <property type="entry name" value="PilZ domain-like"/>
    <property type="match status" value="1"/>
</dbReference>
<feature type="domain" description="PilZ" evidence="4">
    <location>
        <begin position="206"/>
        <end position="310"/>
    </location>
</feature>
<organism evidence="6 7">
    <name type="scientific">Herbaspirillum hiltneri N3</name>
    <dbReference type="NCBI Taxonomy" id="1262470"/>
    <lineage>
        <taxon>Bacteria</taxon>
        <taxon>Pseudomonadati</taxon>
        <taxon>Pseudomonadota</taxon>
        <taxon>Betaproteobacteria</taxon>
        <taxon>Burkholderiales</taxon>
        <taxon>Oxalobacteraceae</taxon>
        <taxon>Herbaspirillum</taxon>
    </lineage>
</organism>
<keyword evidence="2" id="KW-0547">Nucleotide-binding</keyword>
<keyword evidence="7" id="KW-1185">Reference proteome</keyword>
<sequence>MAGPRSPSASTALVPVRASELLIGRPSPRPIYNDQGDLLLARGSMIDTQGQLDGLLEHGLFRNEKWGDEPDTDSVPLPKSLDVLQKRRRAKGLRPPAPSRGQESIVGMDEVRWKIADAVTLQIKEASELRYSISLIGSMAGKSVLVSAPMKDGKYIHLRDGQVVVVRALSGRRAYAFATTVLKYQNLPYPYLHLACPREVRCTVIRQDARVDVDLDAFLTIGTAPPGKVRLLDLSVGGVSGVGNFPGSGKDATGRLRFIVNVAGEERGLDLEVVLRTVGADADPHCARYGLEFVGLSARDRVILSAFVYQTASETG</sequence>
<evidence type="ECO:0000256" key="1">
    <source>
        <dbReference type="ARBA" id="ARBA00022636"/>
    </source>
</evidence>
<dbReference type="InterPro" id="IPR009875">
    <property type="entry name" value="PilZ_domain"/>
</dbReference>
<gene>
    <name evidence="6" type="ORF">F506_10870</name>
</gene>
<protein>
    <submittedName>
        <fullName evidence="6">Glycosyltransferase</fullName>
    </submittedName>
</protein>
<keyword evidence="1" id="KW-0973">c-di-GMP</keyword>
<evidence type="ECO:0000259" key="4">
    <source>
        <dbReference type="Pfam" id="PF07238"/>
    </source>
</evidence>
<dbReference type="Pfam" id="PF12945">
    <property type="entry name" value="PilZNR"/>
    <property type="match status" value="1"/>
</dbReference>
<dbReference type="InterPro" id="IPR009926">
    <property type="entry name" value="T3SS_YcgR_PilZN"/>
</dbReference>
<dbReference type="Gene3D" id="2.30.110.10">
    <property type="entry name" value="Electron Transport, Fmn-binding Protein, Chain A"/>
    <property type="match status" value="1"/>
</dbReference>
<dbReference type="Pfam" id="PF07238">
    <property type="entry name" value="PilZ"/>
    <property type="match status" value="1"/>
</dbReference>
<dbReference type="InterPro" id="IPR012349">
    <property type="entry name" value="Split_barrel_FMN-bd"/>
</dbReference>
<dbReference type="Proteomes" id="UP000063429">
    <property type="component" value="Chromosome"/>
</dbReference>
<name>A0ABN4HY39_9BURK</name>
<reference evidence="7" key="1">
    <citation type="journal article" date="2015" name="Genome Announc.">
        <title>Complete Genome Sequence of Herbaspirillum hiltneri N3 (DSM 17495), Isolated from Surface-Sterilized Wheat Roots.</title>
        <authorList>
            <person name="Guizelini D."/>
            <person name="Saizaki P.M."/>
            <person name="Coimbra N.A."/>
            <person name="Weiss V.A."/>
            <person name="Faoro H."/>
            <person name="Sfeir M.Z."/>
            <person name="Baura V.A."/>
            <person name="Monteiro R.A."/>
            <person name="Chubatsu L.S."/>
            <person name="Souza E.M."/>
            <person name="Cruz L.M."/>
            <person name="Pedrosa F.O."/>
            <person name="Raittz R.T."/>
            <person name="Marchaukoski J.N."/>
            <person name="Steffens M.B."/>
        </authorList>
    </citation>
    <scope>NUCLEOTIDE SEQUENCE [LARGE SCALE GENOMIC DNA]</scope>
    <source>
        <strain evidence="7">N3</strain>
    </source>
</reference>
<evidence type="ECO:0000313" key="6">
    <source>
        <dbReference type="EMBL" id="AKZ63107.1"/>
    </source>
</evidence>
<evidence type="ECO:0000256" key="2">
    <source>
        <dbReference type="ARBA" id="ARBA00022741"/>
    </source>
</evidence>
<dbReference type="EMBL" id="CP011409">
    <property type="protein sequence ID" value="AKZ63107.1"/>
    <property type="molecule type" value="Genomic_DNA"/>
</dbReference>
<proteinExistence type="predicted"/>
<feature type="domain" description="Type III secretion system flagellar brake protein YcgR PilZN" evidence="5">
    <location>
        <begin position="117"/>
        <end position="197"/>
    </location>
</feature>
<evidence type="ECO:0000313" key="7">
    <source>
        <dbReference type="Proteomes" id="UP000063429"/>
    </source>
</evidence>